<proteinExistence type="predicted"/>
<organism evidence="1 2">
    <name type="scientific">Naganishia adeliensis</name>
    <dbReference type="NCBI Taxonomy" id="92952"/>
    <lineage>
        <taxon>Eukaryota</taxon>
        <taxon>Fungi</taxon>
        <taxon>Dikarya</taxon>
        <taxon>Basidiomycota</taxon>
        <taxon>Agaricomycotina</taxon>
        <taxon>Tremellomycetes</taxon>
        <taxon>Filobasidiales</taxon>
        <taxon>Filobasidiaceae</taxon>
        <taxon>Naganishia</taxon>
    </lineage>
</organism>
<keyword evidence="2" id="KW-1185">Reference proteome</keyword>
<protein>
    <submittedName>
        <fullName evidence="1">Uncharacterized protein</fullName>
    </submittedName>
</protein>
<evidence type="ECO:0000313" key="1">
    <source>
        <dbReference type="EMBL" id="KAJ9115265.1"/>
    </source>
</evidence>
<dbReference type="Proteomes" id="UP001230649">
    <property type="component" value="Unassembled WGS sequence"/>
</dbReference>
<reference evidence="1" key="1">
    <citation type="submission" date="2023-04" db="EMBL/GenBank/DDBJ databases">
        <title>Draft Genome sequencing of Naganishia species isolated from polar environments using Oxford Nanopore Technology.</title>
        <authorList>
            <person name="Leo P."/>
            <person name="Venkateswaran K."/>
        </authorList>
    </citation>
    <scope>NUCLEOTIDE SEQUENCE</scope>
    <source>
        <strain evidence="1">MNA-CCFEE 5262</strain>
    </source>
</reference>
<comment type="caution">
    <text evidence="1">The sequence shown here is derived from an EMBL/GenBank/DDBJ whole genome shotgun (WGS) entry which is preliminary data.</text>
</comment>
<name>A0ACC2WVD1_9TREE</name>
<evidence type="ECO:0000313" key="2">
    <source>
        <dbReference type="Proteomes" id="UP001230649"/>
    </source>
</evidence>
<accession>A0ACC2WVD1</accession>
<dbReference type="EMBL" id="JASBWS010000006">
    <property type="protein sequence ID" value="KAJ9115265.1"/>
    <property type="molecule type" value="Genomic_DNA"/>
</dbReference>
<sequence length="1676" mass="188372">MARTMQTARKPPADPVAAAAERARRLKDMAEADIRLEEGEFIVPSCVQRGSSQPSAASSSRTEDTSPPKPAYNLLAADIPLPTIFAFAAETLNMPLESVQGSMRAVLAAGHKRQRDGDDARKKKKVARSNLDVDGIEWMDNMNPRYEADDKQCRIYQEEQEMRLGISVGFGYRNVGGRPSPMYSEGGTYRMDPAIIKALTALVQHTVGDNNKLFLAQDFCLKRQSDTSVEIAGKGDLKKMIVLDNDHQDTALFRYLERPYSQTQRHLMQYTSCIPEDGKAEGRHWRHSLEALLASRNQHDQPFTTRIKVFLVNRPDDTVDQLQSGRDFSRAFPYLPSDQRYFDHYHEDRNKGIWKSLRIGFTFEVYANPAKLYITPSNIVTLNNRRILLQAFCPGSVAIRAAASDDAPIGITLDDFYSNLAPASVPPISFDAYQPSGMTAQLMPFQKRSVAWLLEREQATAPQYQTVGMWERLTLGTGAETVTIAYNRVTGEAMPLERFAAWNKGKGKGREDQRDRESGSVGFDEEILQEERDDFGLKDIRGGMLCEEMGKIDFILVVILKLMLSVIAGLGKTLEAIALIMLSREDDVKLEGSMGRTTYDAVLELNVTKVQATLVVTPPSLIGQWHLEIRKHAPGLKVVVYEGWRSVHDQSYASAGIGGKRRRGALDVNEAPERSTIDKWVDKVKNADIVLTTFSVVQADWNVAPPPVKRTRRSTAAYVENARSRSALLLCDWRRVIIDEIQELDIASASKAANMIKTIKRIYSLAISGTPAKASIEDLASALAFLNCRVSPRVWKRITTPAFASTFHAVFRNIAIRHVKAALSPEDMTMEIPRQTRYLVPIRLNRVERAYYNDTYETSIDALQRAPSGFQDIAKLRTVLHTLRMICDHVQVGQLRPIAAGTDRIRLDGGLLTMMQALGRMEEDAETMFLSRLFELAQSRMRQAQLLVLQSSSNWPSSSTIYQDVYRECDKTLKDLERRIKAVEDQARQNASNPNRDVEAYDNASGDRGVYITVLRGRTHDLYLLLHEAAFRLGDIFSSTSVDDMRKAEKEEGWYGIAGKIRSSLLKSLALAADSYRDLVKKAVLRSNVEKFEELEIDFAKHLGLLGSRVQDPLNARIDALNDNAEFLWNVRGKIVARLLEAIEDTAEEGAAAKDYEVTLEEQYELESHMWIYQLAMADRREFMIEVSLRLSTRPQITQYLNQQERTALSMHEDRAAAARPGDEDEMAEPAARNAPATGVPSESDDIKAKLIKERDTIRLAAQDGISLKAAQLDLNQIAGRDDVRYQESSICKAEADRLKAIMESHMDICKRLADEFAVFNSCFNRRVAYYRALQAISDTLVDVELEGDVEEDLAKNTDRIIAAKAAYDKVNSRRKYLEAIRNEDEESVELCPICQEGFGQRGAKEIVILNCLHRLCAPCYKTLRNRFRRPICPTCRTEISTRDDVKKITLQKPEKTAEEGLGKISAEDQSSAWLSAHIHPEHFMISPETPEMLSIKVHGSWGSKLDRLIRNLRDWRLREPDVKHIIFSSWQDALAIVQAALTLNDIKWLSRSGKKNDNSVQRFNEDASITAFLLNGERENSGLTLTSASVCHLLEPVINSGFETQAIGRVDRVGQTRETTVYCYAAEDTVEAKIVNRAKENHTSLYAKVQDDSGSKRIIEAASVARKGADDLSGK</sequence>
<gene>
    <name evidence="1" type="ORF">QFC20_001132</name>
</gene>